<feature type="domain" description="WW" evidence="5">
    <location>
        <begin position="275"/>
        <end position="307"/>
    </location>
</feature>
<feature type="region of interest" description="Disordered" evidence="4">
    <location>
        <begin position="201"/>
        <end position="307"/>
    </location>
</feature>
<dbReference type="EMBL" id="CAUYUJ010005733">
    <property type="protein sequence ID" value="CAK0814756.1"/>
    <property type="molecule type" value="Genomic_DNA"/>
</dbReference>
<dbReference type="Pfam" id="PF23493">
    <property type="entry name" value="CysS_C"/>
    <property type="match status" value="1"/>
</dbReference>
<comment type="subcellular location">
    <subcellularLocation>
        <location evidence="1">Cytoplasm</location>
    </subcellularLocation>
</comment>
<feature type="compositionally biased region" description="Pro residues" evidence="4">
    <location>
        <begin position="265"/>
        <end position="278"/>
    </location>
</feature>
<keyword evidence="2" id="KW-0963">Cytoplasm</keyword>
<feature type="domain" description="WW" evidence="5">
    <location>
        <begin position="217"/>
        <end position="251"/>
    </location>
</feature>
<dbReference type="PANTHER" id="PTHR14791:SF29">
    <property type="entry name" value="PROTEIN KIBRA"/>
    <property type="match status" value="1"/>
</dbReference>
<dbReference type="InterPro" id="IPR051105">
    <property type="entry name" value="WWC/KIBRA_Hippo_Reg"/>
</dbReference>
<protein>
    <recommendedName>
        <fullName evidence="5">WW domain-containing protein</fullName>
    </recommendedName>
</protein>
<evidence type="ECO:0000256" key="3">
    <source>
        <dbReference type="ARBA" id="ARBA00022553"/>
    </source>
</evidence>
<feature type="compositionally biased region" description="Gly residues" evidence="4">
    <location>
        <begin position="131"/>
        <end position="148"/>
    </location>
</feature>
<dbReference type="Pfam" id="PF00397">
    <property type="entry name" value="WW"/>
    <property type="match status" value="2"/>
</dbReference>
<dbReference type="SUPFAM" id="SSF51045">
    <property type="entry name" value="WW domain"/>
    <property type="match status" value="2"/>
</dbReference>
<dbReference type="Gene3D" id="1.20.120.1910">
    <property type="entry name" value="Cysteine-tRNA ligase, C-terminal anti-codon recognition domain"/>
    <property type="match status" value="2"/>
</dbReference>
<evidence type="ECO:0000313" key="7">
    <source>
        <dbReference type="Proteomes" id="UP001189429"/>
    </source>
</evidence>
<evidence type="ECO:0000256" key="2">
    <source>
        <dbReference type="ARBA" id="ARBA00022490"/>
    </source>
</evidence>
<dbReference type="InterPro" id="IPR001202">
    <property type="entry name" value="WW_dom"/>
</dbReference>
<feature type="compositionally biased region" description="Gly residues" evidence="4">
    <location>
        <begin position="254"/>
        <end position="264"/>
    </location>
</feature>
<dbReference type="InterPro" id="IPR009080">
    <property type="entry name" value="tRNAsynth_Ia_anticodon-bd"/>
</dbReference>
<evidence type="ECO:0000256" key="1">
    <source>
        <dbReference type="ARBA" id="ARBA00004496"/>
    </source>
</evidence>
<dbReference type="InterPro" id="IPR056411">
    <property type="entry name" value="CysS_C"/>
</dbReference>
<dbReference type="SMART" id="SM00456">
    <property type="entry name" value="WW"/>
    <property type="match status" value="2"/>
</dbReference>
<feature type="compositionally biased region" description="Gly residues" evidence="4">
    <location>
        <begin position="52"/>
        <end position="83"/>
    </location>
</feature>
<feature type="region of interest" description="Disordered" evidence="4">
    <location>
        <begin position="116"/>
        <end position="177"/>
    </location>
</feature>
<organism evidence="6 7">
    <name type="scientific">Prorocentrum cordatum</name>
    <dbReference type="NCBI Taxonomy" id="2364126"/>
    <lineage>
        <taxon>Eukaryota</taxon>
        <taxon>Sar</taxon>
        <taxon>Alveolata</taxon>
        <taxon>Dinophyceae</taxon>
        <taxon>Prorocentrales</taxon>
        <taxon>Prorocentraceae</taxon>
        <taxon>Prorocentrum</taxon>
    </lineage>
</organism>
<evidence type="ECO:0000259" key="5">
    <source>
        <dbReference type="PROSITE" id="PS50020"/>
    </source>
</evidence>
<sequence>MGRSRSRSRFQRLIDERQQYRRDRDFAKADRIRDELRDMGVQVDDAASTWTGPGGLEGRYGGGGGGRGGGGGGGFGGGGGGGRVDVDRIQRLVDERQQYRRDRDFSTADRMRDELRDMGVQVSDDSLTWRGPGGLDGVVNNGGGGGGRGRGRSRSRSRGRGGGYGDPPGGGYGFGMPPAGFGGPPGYGMPPPGYGGCGMPPCGGGFGMPPPGYGGPPPLPPGWEQANDPASGRPYFCNRSTGESSWTPPPAPAGGPGGYGGGPGPGGPGGPGGSPPLPQGWEQAPDPKSGKPYYFNRATGETRWEPP</sequence>
<dbReference type="PROSITE" id="PS01159">
    <property type="entry name" value="WW_DOMAIN_1"/>
    <property type="match status" value="2"/>
</dbReference>
<name>A0ABN9R7E9_9DINO</name>
<feature type="compositionally biased region" description="Gly residues" evidence="4">
    <location>
        <begin position="160"/>
        <end position="177"/>
    </location>
</feature>
<feature type="compositionally biased region" description="Pro residues" evidence="4">
    <location>
        <begin position="208"/>
        <end position="221"/>
    </location>
</feature>
<gene>
    <name evidence="6" type="ORF">PCOR1329_LOCUS18271</name>
</gene>
<reference evidence="6" key="1">
    <citation type="submission" date="2023-10" db="EMBL/GenBank/DDBJ databases">
        <authorList>
            <person name="Chen Y."/>
            <person name="Shah S."/>
            <person name="Dougan E. K."/>
            <person name="Thang M."/>
            <person name="Chan C."/>
        </authorList>
    </citation>
    <scope>NUCLEOTIDE SEQUENCE [LARGE SCALE GENOMIC DNA]</scope>
</reference>
<dbReference type="SUPFAM" id="SSF47323">
    <property type="entry name" value="Anticodon-binding domain of a subclass of class I aminoacyl-tRNA synthetases"/>
    <property type="match status" value="2"/>
</dbReference>
<dbReference type="Gene3D" id="2.20.70.10">
    <property type="match status" value="2"/>
</dbReference>
<keyword evidence="3" id="KW-0597">Phosphoprotein</keyword>
<evidence type="ECO:0000256" key="4">
    <source>
        <dbReference type="SAM" id="MobiDB-lite"/>
    </source>
</evidence>
<keyword evidence="7" id="KW-1185">Reference proteome</keyword>
<proteinExistence type="predicted"/>
<feature type="region of interest" description="Disordered" evidence="4">
    <location>
        <begin position="44"/>
        <end position="83"/>
    </location>
</feature>
<dbReference type="InterPro" id="IPR036020">
    <property type="entry name" value="WW_dom_sf"/>
</dbReference>
<accession>A0ABN9R7E9</accession>
<dbReference type="CDD" id="cd00201">
    <property type="entry name" value="WW"/>
    <property type="match status" value="1"/>
</dbReference>
<dbReference type="PANTHER" id="PTHR14791">
    <property type="entry name" value="BOMB/KIRA PROTEINS"/>
    <property type="match status" value="1"/>
</dbReference>
<dbReference type="Proteomes" id="UP001189429">
    <property type="component" value="Unassembled WGS sequence"/>
</dbReference>
<feature type="compositionally biased region" description="Basic residues" evidence="4">
    <location>
        <begin position="149"/>
        <end position="159"/>
    </location>
</feature>
<comment type="caution">
    <text evidence="6">The sequence shown here is derived from an EMBL/GenBank/DDBJ whole genome shotgun (WGS) entry which is preliminary data.</text>
</comment>
<evidence type="ECO:0000313" key="6">
    <source>
        <dbReference type="EMBL" id="CAK0814756.1"/>
    </source>
</evidence>
<dbReference type="PROSITE" id="PS50020">
    <property type="entry name" value="WW_DOMAIN_2"/>
    <property type="match status" value="2"/>
</dbReference>